<protein>
    <submittedName>
        <fullName evidence="1">Uncharacterized protein</fullName>
    </submittedName>
</protein>
<gene>
    <name evidence="1" type="ORF">Tdes44962_MAKER03247</name>
</gene>
<keyword evidence="2" id="KW-1185">Reference proteome</keyword>
<organism evidence="1 2">
    <name type="scientific">Teratosphaeria destructans</name>
    <dbReference type="NCBI Taxonomy" id="418781"/>
    <lineage>
        <taxon>Eukaryota</taxon>
        <taxon>Fungi</taxon>
        <taxon>Dikarya</taxon>
        <taxon>Ascomycota</taxon>
        <taxon>Pezizomycotina</taxon>
        <taxon>Dothideomycetes</taxon>
        <taxon>Dothideomycetidae</taxon>
        <taxon>Mycosphaerellales</taxon>
        <taxon>Teratosphaeriaceae</taxon>
        <taxon>Teratosphaeria</taxon>
    </lineage>
</organism>
<dbReference type="AlphaFoldDB" id="A0A9W7SQG1"/>
<evidence type="ECO:0000313" key="1">
    <source>
        <dbReference type="EMBL" id="KAH9826861.1"/>
    </source>
</evidence>
<dbReference type="EMBL" id="RIBY02001945">
    <property type="protein sequence ID" value="KAH9826861.1"/>
    <property type="molecule type" value="Genomic_DNA"/>
</dbReference>
<proteinExistence type="predicted"/>
<name>A0A9W7SQG1_9PEZI</name>
<accession>A0A9W7SQG1</accession>
<reference evidence="1 2" key="1">
    <citation type="journal article" date="2018" name="IMA Fungus">
        <title>IMA Genome-F 10: Nine draft genome sequences of Claviceps purpurea s.lat., including C. arundinis, C. humidiphila, and C. cf. spartinae, pseudomolecules for the pitch canker pathogen Fusarium circinatum, draft genome of Davidsoniella eucalypti, Grosmannia galeiformis, Quambalaria eucalypti, and Teratosphaeria destructans.</title>
        <authorList>
            <person name="Wingfield B.D."/>
            <person name="Liu M."/>
            <person name="Nguyen H.D."/>
            <person name="Lane F.A."/>
            <person name="Morgan S.W."/>
            <person name="De Vos L."/>
            <person name="Wilken P.M."/>
            <person name="Duong T.A."/>
            <person name="Aylward J."/>
            <person name="Coetzee M.P."/>
            <person name="Dadej K."/>
            <person name="De Beer Z.W."/>
            <person name="Findlay W."/>
            <person name="Havenga M."/>
            <person name="Kolarik M."/>
            <person name="Menzies J.G."/>
            <person name="Naidoo K."/>
            <person name="Pochopski O."/>
            <person name="Shoukouhi P."/>
            <person name="Santana Q.C."/>
            <person name="Seifert K.A."/>
            <person name="Soal N."/>
            <person name="Steenkamp E.T."/>
            <person name="Tatham C.T."/>
            <person name="van der Nest M.A."/>
            <person name="Wingfield M.J."/>
        </authorList>
    </citation>
    <scope>NUCLEOTIDE SEQUENCE [LARGE SCALE GENOMIC DNA]</scope>
    <source>
        <strain evidence="1">CMW44962</strain>
    </source>
</reference>
<dbReference type="Proteomes" id="UP001138500">
    <property type="component" value="Unassembled WGS sequence"/>
</dbReference>
<sequence>MAQSRPANNFPELIKQFGDLQRKYKPVLKSTIEQREAENAEQVKLFEKINARVEKLHRDAEESAGVAPVAALKNMGVEVEDAAAKKAVQSIEKVDTPGYAMMGVEMTGFGTGGK</sequence>
<reference evidence="1 2" key="2">
    <citation type="journal article" date="2021" name="Curr. Genet.">
        <title>Genetic response to nitrogen starvation in the aggressive Eucalyptus foliar pathogen Teratosphaeria destructans.</title>
        <authorList>
            <person name="Havenga M."/>
            <person name="Wingfield B.D."/>
            <person name="Wingfield M.J."/>
            <person name="Dreyer L.L."/>
            <person name="Roets F."/>
            <person name="Aylward J."/>
        </authorList>
    </citation>
    <scope>NUCLEOTIDE SEQUENCE [LARGE SCALE GENOMIC DNA]</scope>
    <source>
        <strain evidence="1">CMW44962</strain>
    </source>
</reference>
<evidence type="ECO:0000313" key="2">
    <source>
        <dbReference type="Proteomes" id="UP001138500"/>
    </source>
</evidence>
<comment type="caution">
    <text evidence="1">The sequence shown here is derived from an EMBL/GenBank/DDBJ whole genome shotgun (WGS) entry which is preliminary data.</text>
</comment>